<evidence type="ECO:0000256" key="6">
    <source>
        <dbReference type="ARBA" id="ARBA00023033"/>
    </source>
</evidence>
<evidence type="ECO:0000256" key="4">
    <source>
        <dbReference type="ARBA" id="ARBA00022643"/>
    </source>
</evidence>
<comment type="cofactor">
    <cofactor evidence="1">
        <name>FMN</name>
        <dbReference type="ChEBI" id="CHEBI:58210"/>
    </cofactor>
</comment>
<dbReference type="SUPFAM" id="SSF51412">
    <property type="entry name" value="Inosine monophosphate dehydrogenase (IMPDH)"/>
    <property type="match status" value="1"/>
</dbReference>
<dbReference type="CDD" id="cd04730">
    <property type="entry name" value="NPD_like"/>
    <property type="match status" value="1"/>
</dbReference>
<dbReference type="PANTHER" id="PTHR42747">
    <property type="entry name" value="NITRONATE MONOOXYGENASE-RELATED"/>
    <property type="match status" value="1"/>
</dbReference>
<evidence type="ECO:0000256" key="3">
    <source>
        <dbReference type="ARBA" id="ARBA00022630"/>
    </source>
</evidence>
<evidence type="ECO:0000256" key="2">
    <source>
        <dbReference type="ARBA" id="ARBA00009881"/>
    </source>
</evidence>
<dbReference type="PANTHER" id="PTHR42747:SF3">
    <property type="entry name" value="NITRONATE MONOOXYGENASE-RELATED"/>
    <property type="match status" value="1"/>
</dbReference>
<keyword evidence="7" id="KW-0223">Dioxygenase</keyword>
<comment type="similarity">
    <text evidence="2">Belongs to the nitronate monooxygenase family. NMO class I subfamily.</text>
</comment>
<dbReference type="GeneID" id="28983169"/>
<dbReference type="GO" id="GO:0018580">
    <property type="term" value="F:nitronate monooxygenase activity"/>
    <property type="evidence" value="ECO:0007669"/>
    <property type="project" value="InterPro"/>
</dbReference>
<accession>A0A0J0XS88</accession>
<dbReference type="Pfam" id="PF03060">
    <property type="entry name" value="NMO"/>
    <property type="match status" value="1"/>
</dbReference>
<dbReference type="STRING" id="879819.A0A0J0XS88"/>
<dbReference type="GO" id="GO:0051213">
    <property type="term" value="F:dioxygenase activity"/>
    <property type="evidence" value="ECO:0007669"/>
    <property type="project" value="UniProtKB-KW"/>
</dbReference>
<dbReference type="InterPro" id="IPR004136">
    <property type="entry name" value="NMO"/>
</dbReference>
<dbReference type="RefSeq" id="XP_018280426.1">
    <property type="nucleotide sequence ID" value="XM_018422566.1"/>
</dbReference>
<keyword evidence="6" id="KW-0503">Monooxygenase</keyword>
<dbReference type="InterPro" id="IPR013785">
    <property type="entry name" value="Aldolase_TIM"/>
</dbReference>
<keyword evidence="3" id="KW-0285">Flavoprotein</keyword>
<sequence>MAAAVSNAGALGSIGLGSVDAEGGRKAIRAVRAATAKPFNVNVFVHAPPPAPAASAARDAAWCAYLRPQFEKYGAAPPSTLKTVFGTFQTDADMLAMLLEEKPPVVSFHFGLPAPEAIAALKAYGAILFASATSLEEAKVCEAAGVDAIVAQGIEAGGHRGIFDPAAPDDQLPTASLVRLLSKSLSIPIIAAGGIMDGAGIAAALRLGASAAQLGTAFAVTTETAASAGHKAAILGEAGRHTRLVAAVSGRPARSAASNWTRMMDQMAKDGVEIAVYPNAYDLGKQLHAVASAKGDQGWGGFWAGQGAPLAREMGAAELVETLVKEMKEA</sequence>
<dbReference type="AlphaFoldDB" id="A0A0J0XS88"/>
<dbReference type="Gene3D" id="3.20.20.70">
    <property type="entry name" value="Aldolase class I"/>
    <property type="match status" value="1"/>
</dbReference>
<dbReference type="EMBL" id="KQ087190">
    <property type="protein sequence ID" value="KLT43935.1"/>
    <property type="molecule type" value="Genomic_DNA"/>
</dbReference>
<evidence type="ECO:0000256" key="1">
    <source>
        <dbReference type="ARBA" id="ARBA00001917"/>
    </source>
</evidence>
<keyword evidence="8" id="KW-1185">Reference proteome</keyword>
<keyword evidence="5" id="KW-0560">Oxidoreductase</keyword>
<gene>
    <name evidence="7" type="ORF">CC85DRAFT_283978</name>
</gene>
<protein>
    <submittedName>
        <fullName evidence="7">2-nitropropane dioxygenase</fullName>
    </submittedName>
</protein>
<organism evidence="7 8">
    <name type="scientific">Cutaneotrichosporon oleaginosum</name>
    <dbReference type="NCBI Taxonomy" id="879819"/>
    <lineage>
        <taxon>Eukaryota</taxon>
        <taxon>Fungi</taxon>
        <taxon>Dikarya</taxon>
        <taxon>Basidiomycota</taxon>
        <taxon>Agaricomycotina</taxon>
        <taxon>Tremellomycetes</taxon>
        <taxon>Trichosporonales</taxon>
        <taxon>Trichosporonaceae</taxon>
        <taxon>Cutaneotrichosporon</taxon>
    </lineage>
</organism>
<evidence type="ECO:0000313" key="8">
    <source>
        <dbReference type="Proteomes" id="UP000053611"/>
    </source>
</evidence>
<evidence type="ECO:0000256" key="5">
    <source>
        <dbReference type="ARBA" id="ARBA00023002"/>
    </source>
</evidence>
<proteinExistence type="inferred from homology"/>
<dbReference type="Proteomes" id="UP000053611">
    <property type="component" value="Unassembled WGS sequence"/>
</dbReference>
<evidence type="ECO:0000313" key="7">
    <source>
        <dbReference type="EMBL" id="KLT43935.1"/>
    </source>
</evidence>
<name>A0A0J0XS88_9TREE</name>
<dbReference type="OrthoDB" id="412383at2759"/>
<reference evidence="7 8" key="1">
    <citation type="submission" date="2015-03" db="EMBL/GenBank/DDBJ databases">
        <title>Genomics and transcriptomics of the oil-accumulating basidiomycete yeast T. oleaginosus allow insights into substrate utilization and the diverse evolutionary trajectories of mating systems in fungi.</title>
        <authorList>
            <consortium name="DOE Joint Genome Institute"/>
            <person name="Kourist R."/>
            <person name="Kracht O."/>
            <person name="Bracharz F."/>
            <person name="Lipzen A."/>
            <person name="Nolan M."/>
            <person name="Ohm R."/>
            <person name="Grigoriev I."/>
            <person name="Sun S."/>
            <person name="Heitman J."/>
            <person name="Bruck T."/>
            <person name="Nowrousian M."/>
        </authorList>
    </citation>
    <scope>NUCLEOTIDE SEQUENCE [LARGE SCALE GENOMIC DNA]</scope>
    <source>
        <strain evidence="7 8">IBC0246</strain>
    </source>
</reference>
<keyword evidence="4" id="KW-0288">FMN</keyword>